<dbReference type="PANTHER" id="PTHR48083:SF33">
    <property type="entry name" value="ACYL-COENZYME A DEHYDROGENASE"/>
    <property type="match status" value="1"/>
</dbReference>
<comment type="pathway">
    <text evidence="2">Lipid metabolism; fatty acid beta-oxidation.</text>
</comment>
<name>A0AAW9RLA4_9HYPH</name>
<dbReference type="AlphaFoldDB" id="A0AAW9RLA4"/>
<dbReference type="RefSeq" id="WP_340328761.1">
    <property type="nucleotide sequence ID" value="NZ_JAZHOF010000002.1"/>
</dbReference>
<dbReference type="NCBIfam" id="NF009586">
    <property type="entry name" value="PRK13026.1"/>
    <property type="match status" value="1"/>
</dbReference>
<dbReference type="InterPro" id="IPR037069">
    <property type="entry name" value="AcylCoA_DH/ox_N_sf"/>
</dbReference>
<feature type="compositionally biased region" description="Low complexity" evidence="12">
    <location>
        <begin position="756"/>
        <end position="776"/>
    </location>
</feature>
<keyword evidence="9" id="KW-0560">Oxidoreductase</keyword>
<comment type="cofactor">
    <cofactor evidence="1">
        <name>FAD</name>
        <dbReference type="ChEBI" id="CHEBI:57692"/>
    </cofactor>
</comment>
<evidence type="ECO:0000313" key="16">
    <source>
        <dbReference type="EMBL" id="MEJ8571073.1"/>
    </source>
</evidence>
<keyword evidence="7" id="KW-0285">Flavoprotein</keyword>
<protein>
    <recommendedName>
        <fullName evidence="6">Acyl-coenzyme A dehydrogenase</fullName>
        <ecNumber evidence="4">1.3.8.7</ecNumber>
        <ecNumber evidence="5">1.3.8.8</ecNumber>
    </recommendedName>
</protein>
<proteinExistence type="inferred from homology"/>
<keyword evidence="8" id="KW-0274">FAD</keyword>
<dbReference type="Pfam" id="PF09317">
    <property type="entry name" value="ACDH_C"/>
    <property type="match status" value="1"/>
</dbReference>
<evidence type="ECO:0000256" key="10">
    <source>
        <dbReference type="ARBA" id="ARBA00047882"/>
    </source>
</evidence>
<sequence>MSSESLRMRWLTRPIFGWARGALPSMSATEKAAIEAGEVWWDAELFTGNPDWKKLLGTPPARLSDREQAFLDGPVRDLCAIVDDWKVTWEDGDLPPEAWEMMRKQKFFGMIIPQGYGGLDFSSYAQSEVIRMLSTRSITAAVTVMVPNSLGPGELLMMFGTQEQRDHWLPRLADGREIPCFGLTSREAGSDAAAMIDTGVVCRGEFEGKETLGIRLNFRKRYITLSPVATVLGLAFKLHDPDGLLGGDKDRGITVALVPTDLPGVKRGCRHLPGLQFFQNGPIEGEDVFIPLDNVIGGQEQVGKGWPMLMSALAAGRGISLPSLSAAGAAFCARTTGAYARVRTQFGLPVGRFEGVKDRMGRLAGNAYLLDAARRLTCAGIDEGRAPAVVSAIMKAHATYRMRDSVIEAMDVHSGKTVIDGPRNYLGSLWRAIPIGITVEGANILTRNLIIFGQGSIRCHPYLLKEMTALEETDKDKALKDFDKAFWGHVGHATATFFRAWGRSLTGGLLAPAPADAGAVTKYYRQLSRYAACFALTSDMALLTLGGALKRKETISARLGDILSELYLLSAVLKRWQDEGRKDEDLPLVAWCMEEGMATIETSFDQVLANFPSRVTAWFLRLFMPMGRRRGPSDALTQACADILMEPSATRDRLTAGLYLGGEGDSIHALERAFALVVETEPIRRKLRDARIDPADPKAKTLITADETRRLAEAKAAVDEVIEVDDFPADELSGAQPKSAKPQAGKAPARRKTAPRKTAGSTGSSKSKPKSSRATPGSKVAAE</sequence>
<dbReference type="PANTHER" id="PTHR48083">
    <property type="entry name" value="MEDIUM-CHAIN SPECIFIC ACYL-COA DEHYDROGENASE, MITOCHONDRIAL-RELATED"/>
    <property type="match status" value="1"/>
</dbReference>
<feature type="domain" description="Acyl-CoA dehydrogenase/oxidase N-terminal" evidence="14">
    <location>
        <begin position="83"/>
        <end position="175"/>
    </location>
</feature>
<dbReference type="GO" id="GO:0004466">
    <property type="term" value="F:long-chain fatty acyl-CoA dehydrogenase activity"/>
    <property type="evidence" value="ECO:0007669"/>
    <property type="project" value="UniProtKB-EC"/>
</dbReference>
<evidence type="ECO:0000259" key="13">
    <source>
        <dbReference type="Pfam" id="PF00441"/>
    </source>
</evidence>
<dbReference type="Pfam" id="PF02771">
    <property type="entry name" value="Acyl-CoA_dh_N"/>
    <property type="match status" value="1"/>
</dbReference>
<evidence type="ECO:0000256" key="2">
    <source>
        <dbReference type="ARBA" id="ARBA00005005"/>
    </source>
</evidence>
<dbReference type="CDD" id="cd00567">
    <property type="entry name" value="ACAD"/>
    <property type="match status" value="1"/>
</dbReference>
<comment type="similarity">
    <text evidence="3">Belongs to the acyl-CoA dehydrogenase family.</text>
</comment>
<dbReference type="InterPro" id="IPR015396">
    <property type="entry name" value="FadE_C"/>
</dbReference>
<dbReference type="FunFam" id="1.20.140.10:FF:000009">
    <property type="entry name" value="Acyl-CoA dehydrogenase"/>
    <property type="match status" value="1"/>
</dbReference>
<dbReference type="NCBIfam" id="NF007000">
    <property type="entry name" value="PRK09463.1"/>
    <property type="match status" value="1"/>
</dbReference>
<evidence type="ECO:0000256" key="6">
    <source>
        <dbReference type="ARBA" id="ARBA00020144"/>
    </source>
</evidence>
<dbReference type="EC" id="1.3.8.7" evidence="4"/>
<organism evidence="16 17">
    <name type="scientific">Microbaculum marinum</name>
    <dbReference type="NCBI Taxonomy" id="1764581"/>
    <lineage>
        <taxon>Bacteria</taxon>
        <taxon>Pseudomonadati</taxon>
        <taxon>Pseudomonadota</taxon>
        <taxon>Alphaproteobacteria</taxon>
        <taxon>Hyphomicrobiales</taxon>
        <taxon>Tepidamorphaceae</taxon>
        <taxon>Microbaculum</taxon>
    </lineage>
</organism>
<dbReference type="GO" id="GO:0005737">
    <property type="term" value="C:cytoplasm"/>
    <property type="evidence" value="ECO:0007669"/>
    <property type="project" value="TreeGrafter"/>
</dbReference>
<evidence type="ECO:0000256" key="11">
    <source>
        <dbReference type="ARBA" id="ARBA00049247"/>
    </source>
</evidence>
<dbReference type="SUPFAM" id="SSF56645">
    <property type="entry name" value="Acyl-CoA dehydrogenase NM domain-like"/>
    <property type="match status" value="1"/>
</dbReference>
<dbReference type="EC" id="1.3.8.8" evidence="5"/>
<comment type="caution">
    <text evidence="16">The sequence shown here is derived from an EMBL/GenBank/DDBJ whole genome shotgun (WGS) entry which is preliminary data.</text>
</comment>
<dbReference type="InterPro" id="IPR009100">
    <property type="entry name" value="AcylCoA_DH/oxidase_NM_dom_sf"/>
</dbReference>
<dbReference type="SUPFAM" id="SSF47203">
    <property type="entry name" value="Acyl-CoA dehydrogenase C-terminal domain-like"/>
    <property type="match status" value="1"/>
</dbReference>
<dbReference type="GO" id="GO:0050660">
    <property type="term" value="F:flavin adenine dinucleotide binding"/>
    <property type="evidence" value="ECO:0007669"/>
    <property type="project" value="InterPro"/>
</dbReference>
<dbReference type="Gene3D" id="1.20.140.10">
    <property type="entry name" value="Butyryl-CoA Dehydrogenase, subunit A, domain 3"/>
    <property type="match status" value="1"/>
</dbReference>
<feature type="region of interest" description="Disordered" evidence="12">
    <location>
        <begin position="728"/>
        <end position="783"/>
    </location>
</feature>
<dbReference type="InterPro" id="IPR046373">
    <property type="entry name" value="Acyl-CoA_Oxase/DH_mid-dom_sf"/>
</dbReference>
<feature type="domain" description="Acyl-CoA dehydrogenase C-terminal bacterial-type" evidence="15">
    <location>
        <begin position="457"/>
        <end position="727"/>
    </location>
</feature>
<evidence type="ECO:0000256" key="7">
    <source>
        <dbReference type="ARBA" id="ARBA00022630"/>
    </source>
</evidence>
<dbReference type="Proteomes" id="UP001378188">
    <property type="component" value="Unassembled WGS sequence"/>
</dbReference>
<evidence type="ECO:0000313" key="17">
    <source>
        <dbReference type="Proteomes" id="UP001378188"/>
    </source>
</evidence>
<dbReference type="FunFam" id="1.10.540.10:FF:000004">
    <property type="entry name" value="Acyl-CoA dehydrogenase"/>
    <property type="match status" value="1"/>
</dbReference>
<dbReference type="InterPro" id="IPR050741">
    <property type="entry name" value="Acyl-CoA_dehydrogenase"/>
</dbReference>
<comment type="catalytic activity">
    <reaction evidence="11">
        <text>a long-chain 2,3-saturated fatty acyl-CoA + oxidized [electron-transfer flavoprotein] + H(+) = a long-chain (2E)-enoyl-CoA + reduced [electron-transfer flavoprotein]</text>
        <dbReference type="Rhea" id="RHEA:17721"/>
        <dbReference type="Rhea" id="RHEA-COMP:10685"/>
        <dbReference type="Rhea" id="RHEA-COMP:10686"/>
        <dbReference type="ChEBI" id="CHEBI:15378"/>
        <dbReference type="ChEBI" id="CHEBI:57692"/>
        <dbReference type="ChEBI" id="CHEBI:58307"/>
        <dbReference type="ChEBI" id="CHEBI:83721"/>
        <dbReference type="ChEBI" id="CHEBI:83727"/>
        <dbReference type="EC" id="1.3.8.8"/>
    </reaction>
</comment>
<evidence type="ECO:0000256" key="12">
    <source>
        <dbReference type="SAM" id="MobiDB-lite"/>
    </source>
</evidence>
<keyword evidence="17" id="KW-1185">Reference proteome</keyword>
<dbReference type="InterPro" id="IPR013786">
    <property type="entry name" value="AcylCoA_DH/ox_N"/>
</dbReference>
<comment type="catalytic activity">
    <reaction evidence="10">
        <text>a medium-chain 2,3-saturated fatty acyl-CoA + oxidized [electron-transfer flavoprotein] + H(+) = a medium-chain (2E)-enoyl-CoA + reduced [electron-transfer flavoprotein]</text>
        <dbReference type="Rhea" id="RHEA:14477"/>
        <dbReference type="Rhea" id="RHEA-COMP:10685"/>
        <dbReference type="Rhea" id="RHEA-COMP:10686"/>
        <dbReference type="ChEBI" id="CHEBI:15378"/>
        <dbReference type="ChEBI" id="CHEBI:57692"/>
        <dbReference type="ChEBI" id="CHEBI:58307"/>
        <dbReference type="ChEBI" id="CHEBI:83723"/>
        <dbReference type="ChEBI" id="CHEBI:83726"/>
        <dbReference type="EC" id="1.3.8.7"/>
    </reaction>
</comment>
<accession>A0AAW9RLA4</accession>
<evidence type="ECO:0000256" key="5">
    <source>
        <dbReference type="ARBA" id="ARBA00012040"/>
    </source>
</evidence>
<dbReference type="GO" id="GO:0070991">
    <property type="term" value="F:medium-chain fatty acyl-CoA dehydrogenase activity"/>
    <property type="evidence" value="ECO:0007669"/>
    <property type="project" value="UniProtKB-EC"/>
</dbReference>
<evidence type="ECO:0000256" key="8">
    <source>
        <dbReference type="ARBA" id="ARBA00022827"/>
    </source>
</evidence>
<dbReference type="GO" id="GO:0033539">
    <property type="term" value="P:fatty acid beta-oxidation using acyl-CoA dehydrogenase"/>
    <property type="evidence" value="ECO:0007669"/>
    <property type="project" value="InterPro"/>
</dbReference>
<dbReference type="InterPro" id="IPR036250">
    <property type="entry name" value="AcylCo_DH-like_C"/>
</dbReference>
<evidence type="ECO:0000256" key="1">
    <source>
        <dbReference type="ARBA" id="ARBA00001974"/>
    </source>
</evidence>
<evidence type="ECO:0000256" key="3">
    <source>
        <dbReference type="ARBA" id="ARBA00009347"/>
    </source>
</evidence>
<dbReference type="InterPro" id="IPR009075">
    <property type="entry name" value="AcylCo_DH/oxidase_C"/>
</dbReference>
<evidence type="ECO:0000256" key="4">
    <source>
        <dbReference type="ARBA" id="ARBA00012033"/>
    </source>
</evidence>
<feature type="domain" description="Acyl-CoA dehydrogenase/oxidase C-terminal" evidence="13">
    <location>
        <begin position="303"/>
        <end position="450"/>
    </location>
</feature>
<dbReference type="Gene3D" id="2.40.110.10">
    <property type="entry name" value="Butyryl-CoA Dehydrogenase, subunit A, domain 2"/>
    <property type="match status" value="1"/>
</dbReference>
<dbReference type="Gene3D" id="1.10.540.10">
    <property type="entry name" value="Acyl-CoA dehydrogenase/oxidase, N-terminal domain"/>
    <property type="match status" value="1"/>
</dbReference>
<reference evidence="16 17" key="1">
    <citation type="submission" date="2024-02" db="EMBL/GenBank/DDBJ databases">
        <title>Genome analysis and characterization of Microbaculum marinisediminis sp. nov., isolated from marine sediment.</title>
        <authorList>
            <person name="Du Z.-J."/>
            <person name="Ye Y.-Q."/>
            <person name="Zhang Z.-R."/>
            <person name="Yuan S.-M."/>
            <person name="Zhang X.-Y."/>
        </authorList>
    </citation>
    <scope>NUCLEOTIDE SEQUENCE [LARGE SCALE GENOMIC DNA]</scope>
    <source>
        <strain evidence="16 17">SDUM1044001</strain>
    </source>
</reference>
<evidence type="ECO:0000256" key="9">
    <source>
        <dbReference type="ARBA" id="ARBA00023002"/>
    </source>
</evidence>
<dbReference type="EMBL" id="JAZHOF010000002">
    <property type="protein sequence ID" value="MEJ8571073.1"/>
    <property type="molecule type" value="Genomic_DNA"/>
</dbReference>
<gene>
    <name evidence="16" type="ORF">V3328_06290</name>
</gene>
<evidence type="ECO:0000259" key="15">
    <source>
        <dbReference type="Pfam" id="PF09317"/>
    </source>
</evidence>
<evidence type="ECO:0000259" key="14">
    <source>
        <dbReference type="Pfam" id="PF02771"/>
    </source>
</evidence>
<dbReference type="Pfam" id="PF00441">
    <property type="entry name" value="Acyl-CoA_dh_1"/>
    <property type="match status" value="1"/>
</dbReference>